<gene>
    <name evidence="2" type="ORF">PoB_004769000</name>
</gene>
<feature type="region of interest" description="Disordered" evidence="1">
    <location>
        <begin position="45"/>
        <end position="68"/>
    </location>
</feature>
<keyword evidence="3" id="KW-1185">Reference proteome</keyword>
<evidence type="ECO:0000256" key="1">
    <source>
        <dbReference type="SAM" id="MobiDB-lite"/>
    </source>
</evidence>
<evidence type="ECO:0000313" key="2">
    <source>
        <dbReference type="EMBL" id="GFO21185.1"/>
    </source>
</evidence>
<accession>A0AAV4BNZ4</accession>
<dbReference type="EMBL" id="BLXT01005251">
    <property type="protein sequence ID" value="GFO21185.1"/>
    <property type="molecule type" value="Genomic_DNA"/>
</dbReference>
<dbReference type="AlphaFoldDB" id="A0AAV4BNZ4"/>
<sequence>MLLCCYTVRQRRPVGLGQTTWTRENYIQESELTERQVFPFCIDRGQRSQTQSRDPGLTSSTMASGQDKESEIQSLYSAKWLKWSGRCEVGQRKRNGNRRRRSNLSVLRLYGRLQARTSVMGSNPQFAESDRNVPPCKSQVGLTNYCAISALFR</sequence>
<dbReference type="Proteomes" id="UP000735302">
    <property type="component" value="Unassembled WGS sequence"/>
</dbReference>
<name>A0AAV4BNZ4_9GAST</name>
<feature type="compositionally biased region" description="Polar residues" evidence="1">
    <location>
        <begin position="47"/>
        <end position="64"/>
    </location>
</feature>
<reference evidence="2 3" key="1">
    <citation type="journal article" date="2021" name="Elife">
        <title>Chloroplast acquisition without the gene transfer in kleptoplastic sea slugs, Plakobranchus ocellatus.</title>
        <authorList>
            <person name="Maeda T."/>
            <person name="Takahashi S."/>
            <person name="Yoshida T."/>
            <person name="Shimamura S."/>
            <person name="Takaki Y."/>
            <person name="Nagai Y."/>
            <person name="Toyoda A."/>
            <person name="Suzuki Y."/>
            <person name="Arimoto A."/>
            <person name="Ishii H."/>
            <person name="Satoh N."/>
            <person name="Nishiyama T."/>
            <person name="Hasebe M."/>
            <person name="Maruyama T."/>
            <person name="Minagawa J."/>
            <person name="Obokata J."/>
            <person name="Shigenobu S."/>
        </authorList>
    </citation>
    <scope>NUCLEOTIDE SEQUENCE [LARGE SCALE GENOMIC DNA]</scope>
</reference>
<evidence type="ECO:0000313" key="3">
    <source>
        <dbReference type="Proteomes" id="UP000735302"/>
    </source>
</evidence>
<proteinExistence type="predicted"/>
<comment type="caution">
    <text evidence="2">The sequence shown here is derived from an EMBL/GenBank/DDBJ whole genome shotgun (WGS) entry which is preliminary data.</text>
</comment>
<protein>
    <submittedName>
        <fullName evidence="2">Uncharacterized protein</fullName>
    </submittedName>
</protein>
<organism evidence="2 3">
    <name type="scientific">Plakobranchus ocellatus</name>
    <dbReference type="NCBI Taxonomy" id="259542"/>
    <lineage>
        <taxon>Eukaryota</taxon>
        <taxon>Metazoa</taxon>
        <taxon>Spiralia</taxon>
        <taxon>Lophotrochozoa</taxon>
        <taxon>Mollusca</taxon>
        <taxon>Gastropoda</taxon>
        <taxon>Heterobranchia</taxon>
        <taxon>Euthyneura</taxon>
        <taxon>Panpulmonata</taxon>
        <taxon>Sacoglossa</taxon>
        <taxon>Placobranchoidea</taxon>
        <taxon>Plakobranchidae</taxon>
        <taxon>Plakobranchus</taxon>
    </lineage>
</organism>